<evidence type="ECO:0000313" key="2">
    <source>
        <dbReference type="EMBL" id="CAA9519990.1"/>
    </source>
</evidence>
<feature type="non-terminal residue" evidence="2">
    <location>
        <position position="80"/>
    </location>
</feature>
<evidence type="ECO:0000256" key="1">
    <source>
        <dbReference type="SAM" id="MobiDB-lite"/>
    </source>
</evidence>
<accession>A0A6J4TD36</accession>
<reference evidence="2" key="1">
    <citation type="submission" date="2020-02" db="EMBL/GenBank/DDBJ databases">
        <authorList>
            <person name="Meier V. D."/>
        </authorList>
    </citation>
    <scope>NUCLEOTIDE SEQUENCE</scope>
    <source>
        <strain evidence="2">AVDCRST_MAG79</strain>
    </source>
</reference>
<feature type="non-terminal residue" evidence="2">
    <location>
        <position position="1"/>
    </location>
</feature>
<gene>
    <name evidence="2" type="ORF">AVDCRST_MAG79-137</name>
</gene>
<sequence length="80" mass="8113">APGDGLGRGDGRGGRTRDVHGSDDRGRSDGIAAARPGHPWPRGASAARHQADGSSGVYLASRSPRRTCGPDGTPQLGKVV</sequence>
<protein>
    <submittedName>
        <fullName evidence="2">Uncharacterized protein</fullName>
    </submittedName>
</protein>
<proteinExistence type="predicted"/>
<feature type="region of interest" description="Disordered" evidence="1">
    <location>
        <begin position="1"/>
        <end position="80"/>
    </location>
</feature>
<dbReference type="AlphaFoldDB" id="A0A6J4TD36"/>
<name>A0A6J4TD36_9ACTN</name>
<dbReference type="EMBL" id="CADCWC010000023">
    <property type="protein sequence ID" value="CAA9519990.1"/>
    <property type="molecule type" value="Genomic_DNA"/>
</dbReference>
<organism evidence="2">
    <name type="scientific">uncultured Thermoleophilia bacterium</name>
    <dbReference type="NCBI Taxonomy" id="1497501"/>
    <lineage>
        <taxon>Bacteria</taxon>
        <taxon>Bacillati</taxon>
        <taxon>Actinomycetota</taxon>
        <taxon>Thermoleophilia</taxon>
        <taxon>environmental samples</taxon>
    </lineage>
</organism>
<feature type="compositionally biased region" description="Basic and acidic residues" evidence="1">
    <location>
        <begin position="7"/>
        <end position="28"/>
    </location>
</feature>